<evidence type="ECO:0000256" key="2">
    <source>
        <dbReference type="ARBA" id="ARBA00008127"/>
    </source>
</evidence>
<evidence type="ECO:0000313" key="9">
    <source>
        <dbReference type="Proteomes" id="UP001054252"/>
    </source>
</evidence>
<keyword evidence="4 7" id="KW-0964">Secreted</keyword>
<evidence type="ECO:0000256" key="5">
    <source>
        <dbReference type="ARBA" id="ARBA00022729"/>
    </source>
</evidence>
<dbReference type="PANTHER" id="PTHR33109:SF60">
    <property type="entry name" value="EPIDERMAL PATTERNING FACTOR-LIKE PROTEIN 8"/>
    <property type="match status" value="1"/>
</dbReference>
<evidence type="ECO:0000256" key="7">
    <source>
        <dbReference type="RuleBase" id="RU367102"/>
    </source>
</evidence>
<keyword evidence="5 7" id="KW-0732">Signal</keyword>
<protein>
    <recommendedName>
        <fullName evidence="7">Epidermal patterning factor-like protein</fullName>
    </recommendedName>
</protein>
<evidence type="ECO:0000256" key="1">
    <source>
        <dbReference type="ARBA" id="ARBA00004613"/>
    </source>
</evidence>
<dbReference type="Proteomes" id="UP001054252">
    <property type="component" value="Unassembled WGS sequence"/>
</dbReference>
<dbReference type="EMBL" id="BPVZ01000113">
    <property type="protein sequence ID" value="GKV35851.1"/>
    <property type="molecule type" value="Genomic_DNA"/>
</dbReference>
<comment type="function">
    <text evidence="7">Controls stomatal patterning.</text>
</comment>
<evidence type="ECO:0000256" key="3">
    <source>
        <dbReference type="ARBA" id="ARBA00022473"/>
    </source>
</evidence>
<keyword evidence="6" id="KW-1015">Disulfide bond</keyword>
<accession>A0AAV5LF23</accession>
<dbReference type="PANTHER" id="PTHR33109">
    <property type="entry name" value="EPIDERMAL PATTERNING FACTOR-LIKE PROTEIN 4"/>
    <property type="match status" value="1"/>
</dbReference>
<name>A0AAV5LF23_9ROSI</name>
<keyword evidence="3 7" id="KW-0217">Developmental protein</keyword>
<dbReference type="AlphaFoldDB" id="A0AAV5LF23"/>
<evidence type="ECO:0000256" key="4">
    <source>
        <dbReference type="ARBA" id="ARBA00022525"/>
    </source>
</evidence>
<evidence type="ECO:0000256" key="6">
    <source>
        <dbReference type="ARBA" id="ARBA00023157"/>
    </source>
</evidence>
<keyword evidence="9" id="KW-1185">Reference proteome</keyword>
<feature type="signal peptide" evidence="7">
    <location>
        <begin position="1"/>
        <end position="31"/>
    </location>
</feature>
<comment type="caution">
    <text evidence="8">The sequence shown here is derived from an EMBL/GenBank/DDBJ whole genome shotgun (WGS) entry which is preliminary data.</text>
</comment>
<dbReference type="GO" id="GO:0010052">
    <property type="term" value="P:guard cell differentiation"/>
    <property type="evidence" value="ECO:0007669"/>
    <property type="project" value="UniProtKB-UniRule"/>
</dbReference>
<reference evidence="8 9" key="1">
    <citation type="journal article" date="2021" name="Commun. Biol.">
        <title>The genome of Shorea leprosula (Dipterocarpaceae) highlights the ecological relevance of drought in aseasonal tropical rainforests.</title>
        <authorList>
            <person name="Ng K.K.S."/>
            <person name="Kobayashi M.J."/>
            <person name="Fawcett J.A."/>
            <person name="Hatakeyama M."/>
            <person name="Paape T."/>
            <person name="Ng C.H."/>
            <person name="Ang C.C."/>
            <person name="Tnah L.H."/>
            <person name="Lee C.T."/>
            <person name="Nishiyama T."/>
            <person name="Sese J."/>
            <person name="O'Brien M.J."/>
            <person name="Copetti D."/>
            <person name="Mohd Noor M.I."/>
            <person name="Ong R.C."/>
            <person name="Putra M."/>
            <person name="Sireger I.Z."/>
            <person name="Indrioko S."/>
            <person name="Kosugi Y."/>
            <person name="Izuno A."/>
            <person name="Isagi Y."/>
            <person name="Lee S.L."/>
            <person name="Shimizu K.K."/>
        </authorList>
    </citation>
    <scope>NUCLEOTIDE SEQUENCE [LARGE SCALE GENOMIC DNA]</scope>
    <source>
        <strain evidence="8">214</strain>
    </source>
</reference>
<gene>
    <name evidence="8" type="ORF">SLEP1_g44058</name>
</gene>
<proteinExistence type="inferred from homology"/>
<feature type="chain" id="PRO_5043086266" description="Epidermal patterning factor-like protein" evidence="7">
    <location>
        <begin position="32"/>
        <end position="110"/>
    </location>
</feature>
<dbReference type="Pfam" id="PF17181">
    <property type="entry name" value="EPF"/>
    <property type="match status" value="1"/>
</dbReference>
<comment type="subcellular location">
    <subcellularLocation>
        <location evidence="1 7">Secreted</location>
    </subcellularLocation>
</comment>
<comment type="similarity">
    <text evidence="2 7">Belongs to the plant cysteine rich small secretory peptide family. Epidermal patterning factor subfamily.</text>
</comment>
<evidence type="ECO:0000313" key="8">
    <source>
        <dbReference type="EMBL" id="GKV35851.1"/>
    </source>
</evidence>
<organism evidence="8 9">
    <name type="scientific">Rubroshorea leprosula</name>
    <dbReference type="NCBI Taxonomy" id="152421"/>
    <lineage>
        <taxon>Eukaryota</taxon>
        <taxon>Viridiplantae</taxon>
        <taxon>Streptophyta</taxon>
        <taxon>Embryophyta</taxon>
        <taxon>Tracheophyta</taxon>
        <taxon>Spermatophyta</taxon>
        <taxon>Magnoliopsida</taxon>
        <taxon>eudicotyledons</taxon>
        <taxon>Gunneridae</taxon>
        <taxon>Pentapetalae</taxon>
        <taxon>rosids</taxon>
        <taxon>malvids</taxon>
        <taxon>Malvales</taxon>
        <taxon>Dipterocarpaceae</taxon>
        <taxon>Rubroshorea</taxon>
    </lineage>
</organism>
<dbReference type="GO" id="GO:0005576">
    <property type="term" value="C:extracellular region"/>
    <property type="evidence" value="ECO:0007669"/>
    <property type="project" value="UniProtKB-SubCell"/>
</dbReference>
<sequence length="110" mass="11885">MAPSSNGPLKVALTVAFILSLTFLPPKSVWSTPEPVSGGSDEQSEMVLGSKPPDCVNKCLNCKPCVATLVIPSQFHKRMSFTAASRGEGDDDSYYLLSWKCKCGDKLFQP</sequence>
<dbReference type="InterPro" id="IPR039455">
    <property type="entry name" value="EPFL"/>
</dbReference>